<dbReference type="AlphaFoldDB" id="X1DEH8"/>
<protein>
    <recommendedName>
        <fullName evidence="2">Nucleotidyl transferase AbiEii/AbiGii toxin family protein</fullName>
    </recommendedName>
</protein>
<evidence type="ECO:0008006" key="2">
    <source>
        <dbReference type="Google" id="ProtNLM"/>
    </source>
</evidence>
<accession>X1DEH8</accession>
<dbReference type="EMBL" id="BARU01000288">
    <property type="protein sequence ID" value="GAH19201.1"/>
    <property type="molecule type" value="Genomic_DNA"/>
</dbReference>
<organism evidence="1">
    <name type="scientific">marine sediment metagenome</name>
    <dbReference type="NCBI Taxonomy" id="412755"/>
    <lineage>
        <taxon>unclassified sequences</taxon>
        <taxon>metagenomes</taxon>
        <taxon>ecological metagenomes</taxon>
    </lineage>
</organism>
<reference evidence="1" key="1">
    <citation type="journal article" date="2014" name="Front. Microbiol.">
        <title>High frequency of phylogenetically diverse reductive dehalogenase-homologous genes in deep subseafloor sedimentary metagenomes.</title>
        <authorList>
            <person name="Kawai M."/>
            <person name="Futagami T."/>
            <person name="Toyoda A."/>
            <person name="Takaki Y."/>
            <person name="Nishi S."/>
            <person name="Hori S."/>
            <person name="Arai W."/>
            <person name="Tsubouchi T."/>
            <person name="Morono Y."/>
            <person name="Uchiyama I."/>
            <person name="Ito T."/>
            <person name="Fujiyama A."/>
            <person name="Inagaki F."/>
            <person name="Takami H."/>
        </authorList>
    </citation>
    <scope>NUCLEOTIDE SEQUENCE</scope>
    <source>
        <strain evidence="1">Expedition CK06-06</strain>
    </source>
</reference>
<proteinExistence type="predicted"/>
<gene>
    <name evidence="1" type="ORF">S03H2_01069</name>
</gene>
<comment type="caution">
    <text evidence="1">The sequence shown here is derived from an EMBL/GenBank/DDBJ whole genome shotgun (WGS) entry which is preliminary data.</text>
</comment>
<dbReference type="InterPro" id="IPR014942">
    <property type="entry name" value="AbiEii"/>
</dbReference>
<dbReference type="Pfam" id="PF08843">
    <property type="entry name" value="AbiEii"/>
    <property type="match status" value="1"/>
</dbReference>
<name>X1DEH8_9ZZZZ</name>
<feature type="non-terminal residue" evidence="1">
    <location>
        <position position="1"/>
    </location>
</feature>
<evidence type="ECO:0000313" key="1">
    <source>
        <dbReference type="EMBL" id="GAH19201.1"/>
    </source>
</evidence>
<sequence>FINLREAFKIDYDLTDAQNKYYTLLFEIKKAPYPRKLKIEIRKENKESDFQEKIAYSPYSNQQVLLKSFTLGQMMKNKLGALLDRKEIRDVFDIEFLTRKGVNISANYVELEKIREIIKGFEKRDYYVTLGSLLDDDIREYYKKDNFTYLLGIIDERLSFF</sequence>